<dbReference type="Pfam" id="PF19054">
    <property type="entry name" value="DUF5753"/>
    <property type="match status" value="1"/>
</dbReference>
<dbReference type="SUPFAM" id="SSF47413">
    <property type="entry name" value="lambda repressor-like DNA-binding domains"/>
    <property type="match status" value="1"/>
</dbReference>
<feature type="domain" description="HTH cro/C1-type" evidence="1">
    <location>
        <begin position="21"/>
        <end position="75"/>
    </location>
</feature>
<proteinExistence type="predicted"/>
<keyword evidence="3" id="KW-1185">Reference proteome</keyword>
<dbReference type="InterPro" id="IPR001387">
    <property type="entry name" value="Cro/C1-type_HTH"/>
</dbReference>
<organism evidence="2 3">
    <name type="scientific">Nocardia donostiensis</name>
    <dbReference type="NCBI Taxonomy" id="1538463"/>
    <lineage>
        <taxon>Bacteria</taxon>
        <taxon>Bacillati</taxon>
        <taxon>Actinomycetota</taxon>
        <taxon>Actinomycetes</taxon>
        <taxon>Mycobacteriales</taxon>
        <taxon>Nocardiaceae</taxon>
        <taxon>Nocardia</taxon>
    </lineage>
</organism>
<evidence type="ECO:0000259" key="1">
    <source>
        <dbReference type="PROSITE" id="PS50943"/>
    </source>
</evidence>
<name>A0A1W0B9J7_9NOCA</name>
<dbReference type="PROSITE" id="PS50943">
    <property type="entry name" value="HTH_CROC1"/>
    <property type="match status" value="1"/>
</dbReference>
<evidence type="ECO:0000313" key="3">
    <source>
        <dbReference type="Proteomes" id="UP000188836"/>
    </source>
</evidence>
<comment type="caution">
    <text evidence="2">The sequence shown here is derived from an EMBL/GenBank/DDBJ whole genome shotgun (WGS) entry which is preliminary data.</text>
</comment>
<dbReference type="EMBL" id="MUMY01000004">
    <property type="protein sequence ID" value="ONM49581.1"/>
    <property type="molecule type" value="Genomic_DNA"/>
</dbReference>
<dbReference type="RefSeq" id="WP_077115638.1">
    <property type="nucleotide sequence ID" value="NZ_MUKP01000021.1"/>
</dbReference>
<evidence type="ECO:0000313" key="2">
    <source>
        <dbReference type="EMBL" id="ONM49581.1"/>
    </source>
</evidence>
<protein>
    <submittedName>
        <fullName evidence="2">Cro/Cl family transcriptional regulator</fullName>
    </submittedName>
</protein>
<gene>
    <name evidence="2" type="ORF">B0T46_06970</name>
</gene>
<sequence>MTEPGRRADPNALRFLIGRELKTARERARVSQTQAGQQLDCTPTKINYLESGKSSQDPAEVTVLLRYYGTDPAHVERIAALAGQADQTTWWAPFGGAFPNWFKTFVGLEGLAESQWCYTSMHLPGQLQTPEYALALLDGHLRVSPADAPGVVRGRMARQRLTGDPPLRLRAIIEEYVLDRIAGGPDVMAAQLQHLLSLMKLPTVELHVMPVSVPVHDGLDGDFIVLNFESARSIGYIEYPAGALYVQEEDQVELYKMATDRLCAKALSETDSARTIERRLAALDK</sequence>
<dbReference type="OrthoDB" id="4285266at2"/>
<dbReference type="AlphaFoldDB" id="A0A1W0B9J7"/>
<dbReference type="InterPro" id="IPR010982">
    <property type="entry name" value="Lambda_DNA-bd_dom_sf"/>
</dbReference>
<dbReference type="InterPro" id="IPR043917">
    <property type="entry name" value="DUF5753"/>
</dbReference>
<dbReference type="GO" id="GO:0003677">
    <property type="term" value="F:DNA binding"/>
    <property type="evidence" value="ECO:0007669"/>
    <property type="project" value="InterPro"/>
</dbReference>
<dbReference type="Gene3D" id="1.10.260.40">
    <property type="entry name" value="lambda repressor-like DNA-binding domains"/>
    <property type="match status" value="1"/>
</dbReference>
<accession>A0A1W0B9J7</accession>
<dbReference type="Proteomes" id="UP000188836">
    <property type="component" value="Unassembled WGS sequence"/>
</dbReference>
<dbReference type="Pfam" id="PF13560">
    <property type="entry name" value="HTH_31"/>
    <property type="match status" value="1"/>
</dbReference>
<dbReference type="SMART" id="SM00530">
    <property type="entry name" value="HTH_XRE"/>
    <property type="match status" value="1"/>
</dbReference>
<dbReference type="CDD" id="cd00093">
    <property type="entry name" value="HTH_XRE"/>
    <property type="match status" value="1"/>
</dbReference>
<reference evidence="2 3" key="1">
    <citation type="journal article" date="2016" name="Antonie Van Leeuwenhoek">
        <title>Nocardia donostiensis sp. nov., isolated from human respiratory specimens.</title>
        <authorList>
            <person name="Ercibengoa M."/>
            <person name="Bell M."/>
            <person name="Marimon J.M."/>
            <person name="Humrighouse B."/>
            <person name="Klenk H.P."/>
            <person name="Potter G."/>
            <person name="Perez-Trallero E."/>
        </authorList>
    </citation>
    <scope>NUCLEOTIDE SEQUENCE [LARGE SCALE GENOMIC DNA]</scope>
    <source>
        <strain evidence="2 3">X1655</strain>
    </source>
</reference>